<organism evidence="9 10">
    <name type="scientific">Neoasaia chiangmaiensis</name>
    <dbReference type="NCBI Taxonomy" id="320497"/>
    <lineage>
        <taxon>Bacteria</taxon>
        <taxon>Pseudomonadati</taxon>
        <taxon>Pseudomonadota</taxon>
        <taxon>Alphaproteobacteria</taxon>
        <taxon>Acetobacterales</taxon>
        <taxon>Acetobacteraceae</taxon>
        <taxon>Neoasaia</taxon>
    </lineage>
</organism>
<dbReference type="CDD" id="cd04212">
    <property type="entry name" value="CuRO_UO_II"/>
    <property type="match status" value="1"/>
</dbReference>
<evidence type="ECO:0000256" key="3">
    <source>
        <dbReference type="ARBA" id="ARBA00022448"/>
    </source>
</evidence>
<comment type="similarity">
    <text evidence="2">Belongs to the cytochrome c oxidase subunit 2 family.</text>
</comment>
<proteinExistence type="inferred from homology"/>
<dbReference type="InterPro" id="IPR045187">
    <property type="entry name" value="CcO_II"/>
</dbReference>
<protein>
    <submittedName>
        <fullName evidence="9">Uncharacterized protein</fullName>
    </submittedName>
</protein>
<dbReference type="PANTHER" id="PTHR22888">
    <property type="entry name" value="CYTOCHROME C OXIDASE, SUBUNIT II"/>
    <property type="match status" value="1"/>
</dbReference>
<evidence type="ECO:0000256" key="8">
    <source>
        <dbReference type="ARBA" id="ARBA00023136"/>
    </source>
</evidence>
<evidence type="ECO:0000256" key="2">
    <source>
        <dbReference type="ARBA" id="ARBA00007866"/>
    </source>
</evidence>
<dbReference type="InterPro" id="IPR036257">
    <property type="entry name" value="Cyt_c_oxidase_su2_TM_sf"/>
</dbReference>
<dbReference type="RefSeq" id="WP_077807874.1">
    <property type="nucleotide sequence ID" value="NZ_BJXS01000001.1"/>
</dbReference>
<evidence type="ECO:0000313" key="10">
    <source>
        <dbReference type="Proteomes" id="UP000188604"/>
    </source>
</evidence>
<dbReference type="SUPFAM" id="SSF49503">
    <property type="entry name" value="Cupredoxins"/>
    <property type="match status" value="1"/>
</dbReference>
<dbReference type="Proteomes" id="UP000188604">
    <property type="component" value="Chromosome"/>
</dbReference>
<dbReference type="InterPro" id="IPR008972">
    <property type="entry name" value="Cupredoxin"/>
</dbReference>
<keyword evidence="10" id="KW-1185">Reference proteome</keyword>
<keyword evidence="3" id="KW-0813">Transport</keyword>
<dbReference type="InterPro" id="IPR002429">
    <property type="entry name" value="CcO_II-like_C"/>
</dbReference>
<dbReference type="AlphaFoldDB" id="A0A1U9KSW7"/>
<dbReference type="EMBL" id="CP014691">
    <property type="protein sequence ID" value="AQS88827.1"/>
    <property type="molecule type" value="Genomic_DNA"/>
</dbReference>
<gene>
    <name evidence="9" type="ORF">A0U93_13840</name>
</gene>
<dbReference type="PROSITE" id="PS50857">
    <property type="entry name" value="COX2_CUA"/>
    <property type="match status" value="1"/>
</dbReference>
<keyword evidence="5" id="KW-0812">Transmembrane</keyword>
<sequence length="316" mass="35271">MPQSGHAFLPTRIRHGLRLSPFLPLSLTACQADSISFLHPAGTIAALQREWLIEIVIALAVIIIPVFVGVAFCLWRYRLGNRNAAFRPDWSFALPLEFLVWGVPATIVIILSLLIAGSETRHSPERQIGTAQPLDIQVVALNWKWLFIYPDQHVASLDTLVLPVGREVRFLLTSDKTMQSFFIPSLGSQIYAMAGMVTHLHLLANRPGRYLGENTQFNGMGFQGEKFTTLALLPDQFTQWAQHARTSPVTLNDETYRKLLKDGDDRQAMTDLGVKADTPDPMQPQGLSFSNVSDDLFRNIVSRYHGSSAHQGPMPQ</sequence>
<evidence type="ECO:0000256" key="6">
    <source>
        <dbReference type="ARBA" id="ARBA00022982"/>
    </source>
</evidence>
<comment type="subcellular location">
    <subcellularLocation>
        <location evidence="1">Cell membrane</location>
        <topology evidence="1">Multi-pass membrane protein</topology>
    </subcellularLocation>
</comment>
<dbReference type="Gene3D" id="2.60.40.420">
    <property type="entry name" value="Cupredoxins - blue copper proteins"/>
    <property type="match status" value="1"/>
</dbReference>
<keyword evidence="7" id="KW-1133">Transmembrane helix</keyword>
<dbReference type="GO" id="GO:0004129">
    <property type="term" value="F:cytochrome-c oxidase activity"/>
    <property type="evidence" value="ECO:0007669"/>
    <property type="project" value="InterPro"/>
</dbReference>
<evidence type="ECO:0000256" key="1">
    <source>
        <dbReference type="ARBA" id="ARBA00004651"/>
    </source>
</evidence>
<dbReference type="InterPro" id="IPR034227">
    <property type="entry name" value="CuRO_UO_II"/>
</dbReference>
<dbReference type="SUPFAM" id="SSF81464">
    <property type="entry name" value="Cytochrome c oxidase subunit II-like, transmembrane region"/>
    <property type="match status" value="1"/>
</dbReference>
<dbReference type="PANTHER" id="PTHR22888:SF18">
    <property type="entry name" value="CYTOCHROME BO(3) UBIQUINOL OXIDASE SUBUNIT 2"/>
    <property type="match status" value="1"/>
</dbReference>
<keyword evidence="4" id="KW-1003">Cell membrane</keyword>
<evidence type="ECO:0000313" key="9">
    <source>
        <dbReference type="EMBL" id="AQS88827.1"/>
    </source>
</evidence>
<accession>A0A1U9KSW7</accession>
<dbReference type="GO" id="GO:0005507">
    <property type="term" value="F:copper ion binding"/>
    <property type="evidence" value="ECO:0007669"/>
    <property type="project" value="InterPro"/>
</dbReference>
<dbReference type="GO" id="GO:0005886">
    <property type="term" value="C:plasma membrane"/>
    <property type="evidence" value="ECO:0007669"/>
    <property type="project" value="UniProtKB-SubCell"/>
</dbReference>
<dbReference type="Pfam" id="PF00116">
    <property type="entry name" value="COX2"/>
    <property type="match status" value="1"/>
</dbReference>
<dbReference type="GO" id="GO:0042773">
    <property type="term" value="P:ATP synthesis coupled electron transport"/>
    <property type="evidence" value="ECO:0007669"/>
    <property type="project" value="TreeGrafter"/>
</dbReference>
<keyword evidence="6" id="KW-0249">Electron transport</keyword>
<reference evidence="9 10" key="1">
    <citation type="submission" date="2016-03" db="EMBL/GenBank/DDBJ databases">
        <title>Acetic acid bacteria sequencing.</title>
        <authorList>
            <person name="Brandt J."/>
            <person name="Jakob F."/>
            <person name="Vogel R.F."/>
        </authorList>
    </citation>
    <scope>NUCLEOTIDE SEQUENCE [LARGE SCALE GENOMIC DNA]</scope>
    <source>
        <strain evidence="9 10">NBRC 101099</strain>
    </source>
</reference>
<dbReference type="STRING" id="320497.A0U93_13840"/>
<keyword evidence="8" id="KW-0472">Membrane</keyword>
<evidence type="ECO:0000256" key="7">
    <source>
        <dbReference type="ARBA" id="ARBA00022989"/>
    </source>
</evidence>
<evidence type="ECO:0000256" key="4">
    <source>
        <dbReference type="ARBA" id="ARBA00022475"/>
    </source>
</evidence>
<dbReference type="Gene3D" id="1.10.287.90">
    <property type="match status" value="1"/>
</dbReference>
<dbReference type="KEGG" id="nch:A0U93_13840"/>
<evidence type="ECO:0000256" key="5">
    <source>
        <dbReference type="ARBA" id="ARBA00022692"/>
    </source>
</evidence>
<dbReference type="OrthoDB" id="9781261at2"/>
<name>A0A1U9KSW7_9PROT</name>